<organism evidence="1 2">
    <name type="scientific">Burkholderia dolosa</name>
    <dbReference type="NCBI Taxonomy" id="152500"/>
    <lineage>
        <taxon>Bacteria</taxon>
        <taxon>Pseudomonadati</taxon>
        <taxon>Pseudomonadota</taxon>
        <taxon>Betaproteobacteria</taxon>
        <taxon>Burkholderiales</taxon>
        <taxon>Burkholderiaceae</taxon>
        <taxon>Burkholderia</taxon>
        <taxon>Burkholderia cepacia complex</taxon>
    </lineage>
</organism>
<gene>
    <name evidence="1" type="ORF">I6K02_24515</name>
</gene>
<protein>
    <submittedName>
        <fullName evidence="1">Uncharacterized protein</fullName>
    </submittedName>
</protein>
<dbReference type="RefSeq" id="WP_123806759.1">
    <property type="nucleotide sequence ID" value="NZ_CABVPR010000071.1"/>
</dbReference>
<evidence type="ECO:0000313" key="2">
    <source>
        <dbReference type="Proteomes" id="UP000625568"/>
    </source>
</evidence>
<dbReference type="GeneID" id="93129587"/>
<name>A0A892IE91_9BURK</name>
<accession>A0A892IE91</accession>
<keyword evidence="2" id="KW-1185">Reference proteome</keyword>
<sequence>MSPPFDDEWIGMVSFARARFDGRRPMRIIGIRKCDDCRMKRAPHASFAAHVPGDVIGAAVVSGCARRNRNDCCNMRNRRCRA</sequence>
<dbReference type="AlphaFoldDB" id="A0A892IE91"/>
<reference evidence="1 2" key="1">
    <citation type="submission" date="2021-02" db="EMBL/GenBank/DDBJ databases">
        <title>FDA dAtabase for Regulatory Grade micrObial Sequences (FDA-ARGOS): Supporting development and validation of Infectious Disease Dx tests.</title>
        <authorList>
            <person name="Minogue T."/>
            <person name="Wolcott M."/>
            <person name="Wasieloski L."/>
            <person name="Aguilar W."/>
            <person name="Moore D."/>
            <person name="Jaissle J."/>
            <person name="Tallon L."/>
            <person name="Sadzewicz L."/>
            <person name="Zhao X."/>
            <person name="Boylan J."/>
            <person name="Ott S."/>
            <person name="Bowen H."/>
            <person name="Vavikolanu K."/>
            <person name="Mehta A."/>
            <person name="Aluvathingal J."/>
            <person name="Nadendla S."/>
            <person name="Yan Y."/>
            <person name="Sichtig H."/>
        </authorList>
    </citation>
    <scope>NUCLEOTIDE SEQUENCE [LARGE SCALE GENOMIC DNA]</scope>
    <source>
        <strain evidence="1 2">FDAARGOS_1272</strain>
    </source>
</reference>
<proteinExistence type="predicted"/>
<evidence type="ECO:0000313" key="1">
    <source>
        <dbReference type="EMBL" id="QRO79691.1"/>
    </source>
</evidence>
<dbReference type="Proteomes" id="UP000625568">
    <property type="component" value="Chromosome 2"/>
</dbReference>
<dbReference type="EMBL" id="CP069483">
    <property type="protein sequence ID" value="QRO79691.1"/>
    <property type="molecule type" value="Genomic_DNA"/>
</dbReference>